<feature type="signal peptide" evidence="1">
    <location>
        <begin position="1"/>
        <end position="20"/>
    </location>
</feature>
<dbReference type="Proteomes" id="UP000028760">
    <property type="component" value="Unassembled WGS sequence"/>
</dbReference>
<reference evidence="3" key="1">
    <citation type="submission" date="2013-10" db="EMBL/GenBank/DDBJ databases">
        <authorList>
            <person name="Schartl M."/>
            <person name="Warren W."/>
        </authorList>
    </citation>
    <scope>NUCLEOTIDE SEQUENCE [LARGE SCALE GENOMIC DNA]</scope>
    <source>
        <strain evidence="3">female</strain>
    </source>
</reference>
<dbReference type="Ensembl" id="ENSPFOT00000031418.1">
    <property type="protein sequence ID" value="ENSPFOP00000023812.1"/>
    <property type="gene ID" value="ENSPFOG00000024130.1"/>
</dbReference>
<reference evidence="2" key="3">
    <citation type="submission" date="2025-09" db="UniProtKB">
        <authorList>
            <consortium name="Ensembl"/>
        </authorList>
    </citation>
    <scope>IDENTIFICATION</scope>
</reference>
<dbReference type="EMBL" id="AYCK01015709">
    <property type="status" value="NOT_ANNOTATED_CDS"/>
    <property type="molecule type" value="Genomic_DNA"/>
</dbReference>
<dbReference type="InterPro" id="IPR036816">
    <property type="entry name" value="RNaseA-like_dom_sf"/>
</dbReference>
<protein>
    <submittedName>
        <fullName evidence="2">Uncharacterized protein</fullName>
    </submittedName>
</protein>
<reference evidence="2" key="2">
    <citation type="submission" date="2025-08" db="UniProtKB">
        <authorList>
            <consortium name="Ensembl"/>
        </authorList>
    </citation>
    <scope>IDENTIFICATION</scope>
</reference>
<evidence type="ECO:0000313" key="2">
    <source>
        <dbReference type="Ensembl" id="ENSPFOP00000023812.1"/>
    </source>
</evidence>
<dbReference type="GeneTree" id="ENSGT01120000273035"/>
<dbReference type="Gene3D" id="3.10.130.10">
    <property type="entry name" value="Ribonuclease A-like domain"/>
    <property type="match status" value="1"/>
</dbReference>
<evidence type="ECO:0000313" key="3">
    <source>
        <dbReference type="Proteomes" id="UP000028760"/>
    </source>
</evidence>
<keyword evidence="1" id="KW-0732">Signal</keyword>
<dbReference type="AlphaFoldDB" id="A0A096LXC1"/>
<name>A0A096LXC1_POEFO</name>
<sequence>MNTILLIAVLVLAVGGNSDSAYNPSPCMRNPNNNAYSNFVRNHILKEQFVPNSEDEWKTYLKKYKLCDRPRQSFVDKGAENRYEEICNGSGRNQKINLCTSTSPLWLHDLIVNTNDCSVTDLYSRDRYVTVACDKVDNRCLPVHFESSQVN</sequence>
<keyword evidence="3" id="KW-1185">Reference proteome</keyword>
<organism evidence="2 3">
    <name type="scientific">Poecilia formosa</name>
    <name type="common">Amazon molly</name>
    <name type="synonym">Limia formosa</name>
    <dbReference type="NCBI Taxonomy" id="48698"/>
    <lineage>
        <taxon>Eukaryota</taxon>
        <taxon>Metazoa</taxon>
        <taxon>Chordata</taxon>
        <taxon>Craniata</taxon>
        <taxon>Vertebrata</taxon>
        <taxon>Euteleostomi</taxon>
        <taxon>Actinopterygii</taxon>
        <taxon>Neopterygii</taxon>
        <taxon>Teleostei</taxon>
        <taxon>Neoteleostei</taxon>
        <taxon>Acanthomorphata</taxon>
        <taxon>Ovalentaria</taxon>
        <taxon>Atherinomorphae</taxon>
        <taxon>Cyprinodontiformes</taxon>
        <taxon>Poeciliidae</taxon>
        <taxon>Poeciliinae</taxon>
        <taxon>Poecilia</taxon>
    </lineage>
</organism>
<proteinExistence type="predicted"/>
<feature type="chain" id="PRO_5001919538" evidence="1">
    <location>
        <begin position="21"/>
        <end position="151"/>
    </location>
</feature>
<evidence type="ECO:0000256" key="1">
    <source>
        <dbReference type="SAM" id="SignalP"/>
    </source>
</evidence>
<accession>A0A096LXC1</accession>